<protein>
    <submittedName>
        <fullName evidence="1">Uncharacterized protein</fullName>
    </submittedName>
</protein>
<sequence length="488" mass="55461">MSMHYFKALLFLSLVISSCTVPTLDEVDLDGEYAVPLINSKVSIGDLFEEGSDLKIIALQDGTLSLQYHEELISESINQLLPSIPSIGEVEIIDTVSYFPIATNGQFILSKALLSGDEMRFRYTHDKDEDVSVHLKIPELTKDGKIFEFDYDLLSTGTVPFTAFTESFDLAGYEFNSEENQLTFIYDARNPQNERIKLSFAAMSFNLLKFEYGEGNLQRTTYKLNGDSIALTLFDAWQSGMVEFENPFISFELEHSYGFPISLRINEVTLSTIDNTRKALVSDQVDKEIALNYPGFSQVGESFVTSIPFDNSNSNIRTLFNEQIGLIEYDVDAIINPDDDAELKGYVTDESFFTLNVDLFVPFVQKITELRIQDTIDIENLFPEEFSALEFKIITQNEYPVNISLDFIFLDENDQEMERLLGNNPLIIEPTQAKTRFINLEASKILHLKNAKKIVVEPIFDSSAISEDFVRFSTDQFLDLKVGLKFKI</sequence>
<comment type="caution">
    <text evidence="1">The sequence shown here is derived from an EMBL/GenBank/DDBJ whole genome shotgun (WGS) entry which is preliminary data.</text>
</comment>
<proteinExistence type="predicted"/>
<keyword evidence="2" id="KW-1185">Reference proteome</keyword>
<organism evidence="1 2">
    <name type="scientific">Portibacter lacus</name>
    <dbReference type="NCBI Taxonomy" id="1099794"/>
    <lineage>
        <taxon>Bacteria</taxon>
        <taxon>Pseudomonadati</taxon>
        <taxon>Bacteroidota</taxon>
        <taxon>Saprospiria</taxon>
        <taxon>Saprospirales</taxon>
        <taxon>Haliscomenobacteraceae</taxon>
        <taxon>Portibacter</taxon>
    </lineage>
</organism>
<evidence type="ECO:0000313" key="1">
    <source>
        <dbReference type="EMBL" id="GLR18500.1"/>
    </source>
</evidence>
<gene>
    <name evidence="1" type="ORF">GCM10007940_31160</name>
</gene>
<dbReference type="EMBL" id="BSOH01000021">
    <property type="protein sequence ID" value="GLR18500.1"/>
    <property type="molecule type" value="Genomic_DNA"/>
</dbReference>
<name>A0AA37SVD3_9BACT</name>
<dbReference type="RefSeq" id="WP_235295203.1">
    <property type="nucleotide sequence ID" value="NZ_BSOH01000021.1"/>
</dbReference>
<accession>A0AA37SVD3</accession>
<reference evidence="1" key="2">
    <citation type="submission" date="2023-01" db="EMBL/GenBank/DDBJ databases">
        <title>Draft genome sequence of Portibacter lacus strain NBRC 108769.</title>
        <authorList>
            <person name="Sun Q."/>
            <person name="Mori K."/>
        </authorList>
    </citation>
    <scope>NUCLEOTIDE SEQUENCE</scope>
    <source>
        <strain evidence="1">NBRC 108769</strain>
    </source>
</reference>
<dbReference type="PROSITE" id="PS51257">
    <property type="entry name" value="PROKAR_LIPOPROTEIN"/>
    <property type="match status" value="1"/>
</dbReference>
<dbReference type="AlphaFoldDB" id="A0AA37SVD3"/>
<evidence type="ECO:0000313" key="2">
    <source>
        <dbReference type="Proteomes" id="UP001156666"/>
    </source>
</evidence>
<reference evidence="1" key="1">
    <citation type="journal article" date="2014" name="Int. J. Syst. Evol. Microbiol.">
        <title>Complete genome sequence of Corynebacterium casei LMG S-19264T (=DSM 44701T), isolated from a smear-ripened cheese.</title>
        <authorList>
            <consortium name="US DOE Joint Genome Institute (JGI-PGF)"/>
            <person name="Walter F."/>
            <person name="Albersmeier A."/>
            <person name="Kalinowski J."/>
            <person name="Ruckert C."/>
        </authorList>
    </citation>
    <scope>NUCLEOTIDE SEQUENCE</scope>
    <source>
        <strain evidence="1">NBRC 108769</strain>
    </source>
</reference>
<dbReference type="Proteomes" id="UP001156666">
    <property type="component" value="Unassembled WGS sequence"/>
</dbReference>